<name>A0A173ZJZ2_9FIRM</name>
<reference evidence="1 2" key="1">
    <citation type="submission" date="2015-09" db="EMBL/GenBank/DDBJ databases">
        <authorList>
            <consortium name="Pathogen Informatics"/>
        </authorList>
    </citation>
    <scope>NUCLEOTIDE SEQUENCE [LARGE SCALE GENOMIC DNA]</scope>
    <source>
        <strain evidence="1 2">2789STDY5608828</strain>
    </source>
</reference>
<dbReference type="Proteomes" id="UP000095546">
    <property type="component" value="Unassembled WGS sequence"/>
</dbReference>
<gene>
    <name evidence="1" type="ORF">ERS852385_01297</name>
</gene>
<organism evidence="1 2">
    <name type="scientific">Mitsuokella jalaludinii</name>
    <dbReference type="NCBI Taxonomy" id="187979"/>
    <lineage>
        <taxon>Bacteria</taxon>
        <taxon>Bacillati</taxon>
        <taxon>Bacillota</taxon>
        <taxon>Negativicutes</taxon>
        <taxon>Selenomonadales</taxon>
        <taxon>Selenomonadaceae</taxon>
        <taxon>Mitsuokella</taxon>
    </lineage>
</organism>
<evidence type="ECO:0000313" key="2">
    <source>
        <dbReference type="Proteomes" id="UP000095546"/>
    </source>
</evidence>
<proteinExistence type="predicted"/>
<dbReference type="STRING" id="187979.ERS852385_01297"/>
<dbReference type="OrthoDB" id="9871396at2"/>
<protein>
    <submittedName>
        <fullName evidence="1">Uncharacterized protein</fullName>
    </submittedName>
</protein>
<keyword evidence="2" id="KW-1185">Reference proteome</keyword>
<sequence length="195" mass="22260">MNQDMKDVKFTMLTKELIDYLGGRPNIIVADGAGESNNSLIKSVVEEALGVPGGDYSYSNHLYRRVSFWCEDIKECREDLTPLSDLLKKGGHRWSNVFWNLFLLSIDDNIYNNEAENVADLAAIYHFTPEMMEDWCNAVNYVLSGKRLSENCDLICKTEAGKIFFLHQKNSKKNSQKTPKKTPQNLYTPFLFSGN</sequence>
<accession>A0A173ZJZ2</accession>
<evidence type="ECO:0000313" key="1">
    <source>
        <dbReference type="EMBL" id="CUN75950.1"/>
    </source>
</evidence>
<dbReference type="RefSeq" id="WP_055161614.1">
    <property type="nucleotide sequence ID" value="NZ_CABIWZ010000007.1"/>
</dbReference>
<dbReference type="AlphaFoldDB" id="A0A173ZJZ2"/>
<dbReference type="EMBL" id="CYYU01000007">
    <property type="protein sequence ID" value="CUN75950.1"/>
    <property type="molecule type" value="Genomic_DNA"/>
</dbReference>